<dbReference type="OrthoDB" id="76388at2759"/>
<dbReference type="InterPro" id="IPR029070">
    <property type="entry name" value="Chitinase_insertion_sf"/>
</dbReference>
<dbReference type="SUPFAM" id="SSF51445">
    <property type="entry name" value="(Trans)glycosidases"/>
    <property type="match status" value="1"/>
</dbReference>
<evidence type="ECO:0000256" key="3">
    <source>
        <dbReference type="ARBA" id="ARBA00008682"/>
    </source>
</evidence>
<feature type="signal peptide" evidence="13">
    <location>
        <begin position="1"/>
        <end position="23"/>
    </location>
</feature>
<evidence type="ECO:0000256" key="10">
    <source>
        <dbReference type="ARBA" id="ARBA00023326"/>
    </source>
</evidence>
<evidence type="ECO:0000256" key="2">
    <source>
        <dbReference type="ARBA" id="ARBA00004613"/>
    </source>
</evidence>
<feature type="domain" description="GH18" evidence="14">
    <location>
        <begin position="133"/>
        <end position="507"/>
    </location>
</feature>
<dbReference type="GO" id="GO:0008843">
    <property type="term" value="F:endochitinase activity"/>
    <property type="evidence" value="ECO:0007669"/>
    <property type="project" value="UniProtKB-EC"/>
</dbReference>
<organism evidence="15 16">
    <name type="scientific">Ampelomyces quisqualis</name>
    <name type="common">Powdery mildew agent</name>
    <dbReference type="NCBI Taxonomy" id="50730"/>
    <lineage>
        <taxon>Eukaryota</taxon>
        <taxon>Fungi</taxon>
        <taxon>Dikarya</taxon>
        <taxon>Ascomycota</taxon>
        <taxon>Pezizomycotina</taxon>
        <taxon>Dothideomycetes</taxon>
        <taxon>Pleosporomycetidae</taxon>
        <taxon>Pleosporales</taxon>
        <taxon>Pleosporineae</taxon>
        <taxon>Phaeosphaeriaceae</taxon>
        <taxon>Ampelomyces</taxon>
    </lineage>
</organism>
<dbReference type="InterPro" id="IPR011583">
    <property type="entry name" value="Chitinase_II/V-like_cat"/>
</dbReference>
<evidence type="ECO:0000256" key="7">
    <source>
        <dbReference type="ARBA" id="ARBA00023024"/>
    </source>
</evidence>
<dbReference type="EC" id="3.2.1.14" evidence="4"/>
<evidence type="ECO:0000256" key="12">
    <source>
        <dbReference type="SAM" id="MobiDB-lite"/>
    </source>
</evidence>
<evidence type="ECO:0000259" key="14">
    <source>
        <dbReference type="PROSITE" id="PS51910"/>
    </source>
</evidence>
<keyword evidence="6 11" id="KW-0378">Hydrolase</keyword>
<dbReference type="InterPro" id="IPR001579">
    <property type="entry name" value="Glyco_hydro_18_chit_AS"/>
</dbReference>
<dbReference type="PANTHER" id="PTHR11177">
    <property type="entry name" value="CHITINASE"/>
    <property type="match status" value="1"/>
</dbReference>
<dbReference type="FunFam" id="3.20.20.80:FF:000075">
    <property type="entry name" value="Sporulation-specific chitinase"/>
    <property type="match status" value="1"/>
</dbReference>
<evidence type="ECO:0000256" key="8">
    <source>
        <dbReference type="ARBA" id="ARBA00023277"/>
    </source>
</evidence>
<evidence type="ECO:0000313" key="15">
    <source>
        <dbReference type="EMBL" id="KAF1920463.1"/>
    </source>
</evidence>
<dbReference type="InterPro" id="IPR017853">
    <property type="entry name" value="GH"/>
</dbReference>
<evidence type="ECO:0000256" key="5">
    <source>
        <dbReference type="ARBA" id="ARBA00022525"/>
    </source>
</evidence>
<feature type="chain" id="PRO_5025479026" description="chitinase" evidence="13">
    <location>
        <begin position="24"/>
        <end position="535"/>
    </location>
</feature>
<dbReference type="Gene3D" id="3.10.50.10">
    <property type="match status" value="1"/>
</dbReference>
<evidence type="ECO:0000313" key="16">
    <source>
        <dbReference type="Proteomes" id="UP000800096"/>
    </source>
</evidence>
<keyword evidence="16" id="KW-1185">Reference proteome</keyword>
<gene>
    <name evidence="15" type="ORF">BDU57DRAFT_534238</name>
</gene>
<accession>A0A6A5QYD9</accession>
<keyword evidence="9 11" id="KW-0326">Glycosidase</keyword>
<evidence type="ECO:0000256" key="6">
    <source>
        <dbReference type="ARBA" id="ARBA00022801"/>
    </source>
</evidence>
<feature type="region of interest" description="Disordered" evidence="12">
    <location>
        <begin position="100"/>
        <end position="128"/>
    </location>
</feature>
<dbReference type="GO" id="GO:0005576">
    <property type="term" value="C:extracellular region"/>
    <property type="evidence" value="ECO:0007669"/>
    <property type="project" value="UniProtKB-SubCell"/>
</dbReference>
<dbReference type="InterPro" id="IPR050314">
    <property type="entry name" value="Glycosyl_Hydrlase_18"/>
</dbReference>
<keyword evidence="5" id="KW-0964">Secreted</keyword>
<keyword evidence="8" id="KW-0119">Carbohydrate metabolism</keyword>
<dbReference type="InterPro" id="IPR001223">
    <property type="entry name" value="Glyco_hydro18_cat"/>
</dbReference>
<dbReference type="EMBL" id="ML979132">
    <property type="protein sequence ID" value="KAF1920463.1"/>
    <property type="molecule type" value="Genomic_DNA"/>
</dbReference>
<dbReference type="GO" id="GO:0006032">
    <property type="term" value="P:chitin catabolic process"/>
    <property type="evidence" value="ECO:0007669"/>
    <property type="project" value="UniProtKB-KW"/>
</dbReference>
<comment type="subcellular location">
    <subcellularLocation>
        <location evidence="2">Secreted</location>
    </subcellularLocation>
</comment>
<dbReference type="Proteomes" id="UP000800096">
    <property type="component" value="Unassembled WGS sequence"/>
</dbReference>
<dbReference type="Pfam" id="PF00704">
    <property type="entry name" value="Glyco_hydro_18"/>
    <property type="match status" value="1"/>
</dbReference>
<name>A0A6A5QYD9_AMPQU</name>
<dbReference type="GO" id="GO:0008061">
    <property type="term" value="F:chitin binding"/>
    <property type="evidence" value="ECO:0007669"/>
    <property type="project" value="InterPro"/>
</dbReference>
<comment type="catalytic activity">
    <reaction evidence="1">
        <text>Random endo-hydrolysis of N-acetyl-beta-D-glucosaminide (1-&gt;4)-beta-linkages in chitin and chitodextrins.</text>
        <dbReference type="EC" id="3.2.1.14"/>
    </reaction>
</comment>
<evidence type="ECO:0000256" key="9">
    <source>
        <dbReference type="ARBA" id="ARBA00023295"/>
    </source>
</evidence>
<evidence type="ECO:0000256" key="4">
    <source>
        <dbReference type="ARBA" id="ARBA00012729"/>
    </source>
</evidence>
<dbReference type="CDD" id="cd06548">
    <property type="entry name" value="GH18_chitinase"/>
    <property type="match status" value="1"/>
</dbReference>
<dbReference type="SMART" id="SM00636">
    <property type="entry name" value="Glyco_18"/>
    <property type="match status" value="1"/>
</dbReference>
<comment type="similarity">
    <text evidence="3">Belongs to the glycosyl hydrolase 18 family. Chitinase class V subfamily.</text>
</comment>
<evidence type="ECO:0000256" key="11">
    <source>
        <dbReference type="RuleBase" id="RU000489"/>
    </source>
</evidence>
<dbReference type="FunFam" id="3.10.50.10:FF:000005">
    <property type="entry name" value="Endochitinase B1"/>
    <property type="match status" value="1"/>
</dbReference>
<dbReference type="Gene3D" id="3.20.20.80">
    <property type="entry name" value="Glycosidases"/>
    <property type="match status" value="1"/>
</dbReference>
<reference evidence="15" key="1">
    <citation type="journal article" date="2020" name="Stud. Mycol.">
        <title>101 Dothideomycetes genomes: a test case for predicting lifestyles and emergence of pathogens.</title>
        <authorList>
            <person name="Haridas S."/>
            <person name="Albert R."/>
            <person name="Binder M."/>
            <person name="Bloem J."/>
            <person name="Labutti K."/>
            <person name="Salamov A."/>
            <person name="Andreopoulos B."/>
            <person name="Baker S."/>
            <person name="Barry K."/>
            <person name="Bills G."/>
            <person name="Bluhm B."/>
            <person name="Cannon C."/>
            <person name="Castanera R."/>
            <person name="Culley D."/>
            <person name="Daum C."/>
            <person name="Ezra D."/>
            <person name="Gonzalez J."/>
            <person name="Henrissat B."/>
            <person name="Kuo A."/>
            <person name="Liang C."/>
            <person name="Lipzen A."/>
            <person name="Lutzoni F."/>
            <person name="Magnuson J."/>
            <person name="Mondo S."/>
            <person name="Nolan M."/>
            <person name="Ohm R."/>
            <person name="Pangilinan J."/>
            <person name="Park H.-J."/>
            <person name="Ramirez L."/>
            <person name="Alfaro M."/>
            <person name="Sun H."/>
            <person name="Tritt A."/>
            <person name="Yoshinaga Y."/>
            <person name="Zwiers L.-H."/>
            <person name="Turgeon B."/>
            <person name="Goodwin S."/>
            <person name="Spatafora J."/>
            <person name="Crous P."/>
            <person name="Grigoriev I."/>
        </authorList>
    </citation>
    <scope>NUCLEOTIDE SEQUENCE</scope>
    <source>
        <strain evidence="15">HMLAC05119</strain>
    </source>
</reference>
<feature type="compositionally biased region" description="Low complexity" evidence="12">
    <location>
        <begin position="106"/>
        <end position="120"/>
    </location>
</feature>
<dbReference type="SUPFAM" id="SSF54556">
    <property type="entry name" value="Chitinase insertion domain"/>
    <property type="match status" value="1"/>
</dbReference>
<proteinExistence type="inferred from homology"/>
<dbReference type="PROSITE" id="PS01095">
    <property type="entry name" value="GH18_1"/>
    <property type="match status" value="1"/>
</dbReference>
<dbReference type="GO" id="GO:0000272">
    <property type="term" value="P:polysaccharide catabolic process"/>
    <property type="evidence" value="ECO:0007669"/>
    <property type="project" value="UniProtKB-KW"/>
</dbReference>
<keyword evidence="7" id="KW-0146">Chitin degradation</keyword>
<dbReference type="PROSITE" id="PS51910">
    <property type="entry name" value="GH18_2"/>
    <property type="match status" value="1"/>
</dbReference>
<sequence>MLCAFRLQCFCLALVLLTSSVLAQTQSNVPSTCNWYCWTEQRITALVQQVDKISKLMGVGGFNDIPKPANIRPPPTATRLTSTFGTPYVTKTVPAENAATTPVLQASTATSKSSSSETGAPYPKPDVEERNGYRAVGYFGNWDIYSRKYFPQQIPASKLTHLLYAFADNKPDGTVTLSDSYADTEIHYAGDSWSDSGKNVYGAFKQLGLLKQKNRNLKVLLSIGGWTYTNTNKALDPVGASEAARKKFAASCVDMIKNYGFDGIDIDWEYPQSKEQGTQLLALLRETRQAMNDYADYLARDKGYAKEARPHFLLSIAAPAGADNYQNIPLREVAETLDFVNLMAYDFSGSWDNATGHASNLAPSKTNPKSTPYNANSVIQHYISAGVPSTKLNLGMPLYGRAFTNTAGLGQPYKGLGAGTWEPGVYDLKDLPLKGATEYFDKEAYATYSYDNATGMLVSYDTLDMALTKVEYIKQNKLGGAMWWEVSGDRNDTRSIISNVVNGLSGADGRGIESKPNWIYFPGSSYDNVKSGFAG</sequence>
<keyword evidence="13" id="KW-0732">Signal</keyword>
<dbReference type="AlphaFoldDB" id="A0A6A5QYD9"/>
<evidence type="ECO:0000256" key="1">
    <source>
        <dbReference type="ARBA" id="ARBA00000822"/>
    </source>
</evidence>
<keyword evidence="10" id="KW-0624">Polysaccharide degradation</keyword>
<evidence type="ECO:0000256" key="13">
    <source>
        <dbReference type="SAM" id="SignalP"/>
    </source>
</evidence>
<protein>
    <recommendedName>
        <fullName evidence="4">chitinase</fullName>
        <ecNumber evidence="4">3.2.1.14</ecNumber>
    </recommendedName>
</protein>
<dbReference type="PANTHER" id="PTHR11177:SF317">
    <property type="entry name" value="CHITINASE 12-RELATED"/>
    <property type="match status" value="1"/>
</dbReference>